<evidence type="ECO:0000313" key="2">
    <source>
        <dbReference type="Proteomes" id="UP000054097"/>
    </source>
</evidence>
<protein>
    <submittedName>
        <fullName evidence="1">Uncharacterized protein</fullName>
    </submittedName>
</protein>
<dbReference type="AlphaFoldDB" id="A0A0C3AJY4"/>
<organism evidence="1 2">
    <name type="scientific">Serendipita vermifera MAFF 305830</name>
    <dbReference type="NCBI Taxonomy" id="933852"/>
    <lineage>
        <taxon>Eukaryota</taxon>
        <taxon>Fungi</taxon>
        <taxon>Dikarya</taxon>
        <taxon>Basidiomycota</taxon>
        <taxon>Agaricomycotina</taxon>
        <taxon>Agaricomycetes</taxon>
        <taxon>Sebacinales</taxon>
        <taxon>Serendipitaceae</taxon>
        <taxon>Serendipita</taxon>
    </lineage>
</organism>
<dbReference type="Proteomes" id="UP000054097">
    <property type="component" value="Unassembled WGS sequence"/>
</dbReference>
<dbReference type="EMBL" id="KN824606">
    <property type="protein sequence ID" value="KIM19601.1"/>
    <property type="molecule type" value="Genomic_DNA"/>
</dbReference>
<name>A0A0C3AJY4_SERVB</name>
<evidence type="ECO:0000313" key="1">
    <source>
        <dbReference type="EMBL" id="KIM19601.1"/>
    </source>
</evidence>
<sequence length="58" mass="6845">MTTHFPGNEIKPLLDTMQLQLQEMGVRRSDMQKIEWIWRVRYDDDAGLAGEMASCRFK</sequence>
<reference evidence="1 2" key="1">
    <citation type="submission" date="2014-04" db="EMBL/GenBank/DDBJ databases">
        <authorList>
            <consortium name="DOE Joint Genome Institute"/>
            <person name="Kuo A."/>
            <person name="Zuccaro A."/>
            <person name="Kohler A."/>
            <person name="Nagy L.G."/>
            <person name="Floudas D."/>
            <person name="Copeland A."/>
            <person name="Barry K.W."/>
            <person name="Cichocki N."/>
            <person name="Veneault-Fourrey C."/>
            <person name="LaButti K."/>
            <person name="Lindquist E.A."/>
            <person name="Lipzen A."/>
            <person name="Lundell T."/>
            <person name="Morin E."/>
            <person name="Murat C."/>
            <person name="Sun H."/>
            <person name="Tunlid A."/>
            <person name="Henrissat B."/>
            <person name="Grigoriev I.V."/>
            <person name="Hibbett D.S."/>
            <person name="Martin F."/>
            <person name="Nordberg H.P."/>
            <person name="Cantor M.N."/>
            <person name="Hua S.X."/>
        </authorList>
    </citation>
    <scope>NUCLEOTIDE SEQUENCE [LARGE SCALE GENOMIC DNA]</scope>
    <source>
        <strain evidence="1 2">MAFF 305830</strain>
    </source>
</reference>
<accession>A0A0C3AJY4</accession>
<proteinExistence type="predicted"/>
<keyword evidence="2" id="KW-1185">Reference proteome</keyword>
<dbReference type="HOGENOM" id="CLU_2984766_0_0_1"/>
<reference evidence="2" key="2">
    <citation type="submission" date="2015-01" db="EMBL/GenBank/DDBJ databases">
        <title>Evolutionary Origins and Diversification of the Mycorrhizal Mutualists.</title>
        <authorList>
            <consortium name="DOE Joint Genome Institute"/>
            <consortium name="Mycorrhizal Genomics Consortium"/>
            <person name="Kohler A."/>
            <person name="Kuo A."/>
            <person name="Nagy L.G."/>
            <person name="Floudas D."/>
            <person name="Copeland A."/>
            <person name="Barry K.W."/>
            <person name="Cichocki N."/>
            <person name="Veneault-Fourrey C."/>
            <person name="LaButti K."/>
            <person name="Lindquist E.A."/>
            <person name="Lipzen A."/>
            <person name="Lundell T."/>
            <person name="Morin E."/>
            <person name="Murat C."/>
            <person name="Riley R."/>
            <person name="Ohm R."/>
            <person name="Sun H."/>
            <person name="Tunlid A."/>
            <person name="Henrissat B."/>
            <person name="Grigoriev I.V."/>
            <person name="Hibbett D.S."/>
            <person name="Martin F."/>
        </authorList>
    </citation>
    <scope>NUCLEOTIDE SEQUENCE [LARGE SCALE GENOMIC DNA]</scope>
    <source>
        <strain evidence="2">MAFF 305830</strain>
    </source>
</reference>
<gene>
    <name evidence="1" type="ORF">M408DRAFT_334335</name>
</gene>